<comment type="caution">
    <text evidence="3">The sequence shown here is derived from an EMBL/GenBank/DDBJ whole genome shotgun (WGS) entry which is preliminary data.</text>
</comment>
<sequence>MDERLAYLFEANRRRLARLRRIVIVLAILLVVVVCIAVALAVALFEANRRRLARLRRIVIVLAILLVVVVCIAVALAVILLQLKLESLIAESKHQKYETDGSITRPEKLTRIVFAINVVGKKNGRTKDDHRRLSANVIRSIVSKRSSDGTEFALQKYSVPENTTFTMFSNPYKILRLLDAAMDLDFPFDNPNQTENPLVYENDMKDSNEALNRISAAKNHVVVVGDVSVFHATDATIISSKGTVDEITSRINNHLCELNLTSKHPAQKDCNELSTKHTQSHSNSQNFDRVGELKE</sequence>
<evidence type="ECO:0000256" key="1">
    <source>
        <dbReference type="SAM" id="MobiDB-lite"/>
    </source>
</evidence>
<evidence type="ECO:0000313" key="4">
    <source>
        <dbReference type="Proteomes" id="UP000031036"/>
    </source>
</evidence>
<dbReference type="EMBL" id="JPKZ01003125">
    <property type="protein sequence ID" value="KHN73320.1"/>
    <property type="molecule type" value="Genomic_DNA"/>
</dbReference>
<keyword evidence="2" id="KW-1133">Transmembrane helix</keyword>
<name>A0A0B2UWU3_TOXCA</name>
<gene>
    <name evidence="3" type="ORF">Tcan_18241</name>
</gene>
<accession>A0A0B2UWU3</accession>
<keyword evidence="2" id="KW-0812">Transmembrane</keyword>
<feature type="transmembrane region" description="Helical" evidence="2">
    <location>
        <begin position="21"/>
        <end position="45"/>
    </location>
</feature>
<organism evidence="3 4">
    <name type="scientific">Toxocara canis</name>
    <name type="common">Canine roundworm</name>
    <dbReference type="NCBI Taxonomy" id="6265"/>
    <lineage>
        <taxon>Eukaryota</taxon>
        <taxon>Metazoa</taxon>
        <taxon>Ecdysozoa</taxon>
        <taxon>Nematoda</taxon>
        <taxon>Chromadorea</taxon>
        <taxon>Rhabditida</taxon>
        <taxon>Spirurina</taxon>
        <taxon>Ascaridomorpha</taxon>
        <taxon>Ascaridoidea</taxon>
        <taxon>Toxocaridae</taxon>
        <taxon>Toxocara</taxon>
    </lineage>
</organism>
<reference evidence="3 4" key="1">
    <citation type="submission" date="2014-11" db="EMBL/GenBank/DDBJ databases">
        <title>Genetic blueprint of the zoonotic pathogen Toxocara canis.</title>
        <authorList>
            <person name="Zhu X.-Q."/>
            <person name="Korhonen P.K."/>
            <person name="Cai H."/>
            <person name="Young N.D."/>
            <person name="Nejsum P."/>
            <person name="von Samson-Himmelstjerna G."/>
            <person name="Boag P.R."/>
            <person name="Tan P."/>
            <person name="Li Q."/>
            <person name="Min J."/>
            <person name="Yang Y."/>
            <person name="Wang X."/>
            <person name="Fang X."/>
            <person name="Hall R.S."/>
            <person name="Hofmann A."/>
            <person name="Sternberg P.W."/>
            <person name="Jex A.R."/>
            <person name="Gasser R.B."/>
        </authorList>
    </citation>
    <scope>NUCLEOTIDE SEQUENCE [LARGE SCALE GENOMIC DNA]</scope>
    <source>
        <strain evidence="3">PN_DK_2014</strain>
    </source>
</reference>
<proteinExistence type="predicted"/>
<dbReference type="Proteomes" id="UP000031036">
    <property type="component" value="Unassembled WGS sequence"/>
</dbReference>
<feature type="region of interest" description="Disordered" evidence="1">
    <location>
        <begin position="272"/>
        <end position="295"/>
    </location>
</feature>
<keyword evidence="4" id="KW-1185">Reference proteome</keyword>
<feature type="transmembrane region" description="Helical" evidence="2">
    <location>
        <begin position="57"/>
        <end position="83"/>
    </location>
</feature>
<evidence type="ECO:0000313" key="3">
    <source>
        <dbReference type="EMBL" id="KHN73320.1"/>
    </source>
</evidence>
<dbReference type="AlphaFoldDB" id="A0A0B2UWU3"/>
<protein>
    <submittedName>
        <fullName evidence="3">Uncharacterized protein</fullName>
    </submittedName>
</protein>
<evidence type="ECO:0000256" key="2">
    <source>
        <dbReference type="SAM" id="Phobius"/>
    </source>
</evidence>
<feature type="compositionally biased region" description="Polar residues" evidence="1">
    <location>
        <begin position="276"/>
        <end position="287"/>
    </location>
</feature>
<keyword evidence="2" id="KW-0472">Membrane</keyword>